<dbReference type="Gene3D" id="3.20.20.80">
    <property type="entry name" value="Glycosidases"/>
    <property type="match status" value="1"/>
</dbReference>
<evidence type="ECO:0000256" key="5">
    <source>
        <dbReference type="ARBA" id="ARBA00022525"/>
    </source>
</evidence>
<evidence type="ECO:0000256" key="2">
    <source>
        <dbReference type="ARBA" id="ARBA00004613"/>
    </source>
</evidence>
<comment type="similarity">
    <text evidence="3">Belongs to the glycosyl hydrolase 5 (cellulase A) family.</text>
</comment>
<evidence type="ECO:0000259" key="9">
    <source>
        <dbReference type="Pfam" id="PF26410"/>
    </source>
</evidence>
<dbReference type="FunFam" id="3.20.20.80:FF:000012">
    <property type="entry name" value="Mannan endo-1,4-beta-mannosidase 6"/>
    <property type="match status" value="1"/>
</dbReference>
<dbReference type="GO" id="GO:0000272">
    <property type="term" value="P:polysaccharide catabolic process"/>
    <property type="evidence" value="ECO:0007669"/>
    <property type="project" value="InterPro"/>
</dbReference>
<comment type="subcellular location">
    <subcellularLocation>
        <location evidence="2">Secreted</location>
    </subcellularLocation>
</comment>
<accession>A0A8T0GUE1</accession>
<evidence type="ECO:0000256" key="1">
    <source>
        <dbReference type="ARBA" id="ARBA00001678"/>
    </source>
</evidence>
<dbReference type="SUPFAM" id="SSF51445">
    <property type="entry name" value="(Trans)glycosidases"/>
    <property type="match status" value="1"/>
</dbReference>
<evidence type="ECO:0000256" key="8">
    <source>
        <dbReference type="ARBA" id="ARBA00023295"/>
    </source>
</evidence>
<gene>
    <name evidence="10" type="ORF">KC19_9G090000</name>
</gene>
<dbReference type="Pfam" id="PF26410">
    <property type="entry name" value="GH5_mannosidase"/>
    <property type="match status" value="1"/>
</dbReference>
<evidence type="ECO:0000256" key="6">
    <source>
        <dbReference type="ARBA" id="ARBA00022729"/>
    </source>
</evidence>
<dbReference type="InterPro" id="IPR045053">
    <property type="entry name" value="MAN-like"/>
</dbReference>
<dbReference type="GO" id="GO:0016985">
    <property type="term" value="F:mannan endo-1,4-beta-mannosidase activity"/>
    <property type="evidence" value="ECO:0007669"/>
    <property type="project" value="UniProtKB-EC"/>
</dbReference>
<evidence type="ECO:0000313" key="10">
    <source>
        <dbReference type="EMBL" id="KAG0561764.1"/>
    </source>
</evidence>
<keyword evidence="11" id="KW-1185">Reference proteome</keyword>
<dbReference type="EC" id="3.2.1.78" evidence="4"/>
<dbReference type="InterPro" id="IPR017853">
    <property type="entry name" value="GH"/>
</dbReference>
<keyword evidence="8" id="KW-0326">Glycosidase</keyword>
<comment type="catalytic activity">
    <reaction evidence="1">
        <text>Random hydrolysis of (1-&gt;4)-beta-D-mannosidic linkages in mannans, galactomannans and glucomannans.</text>
        <dbReference type="EC" id="3.2.1.78"/>
    </reaction>
</comment>
<feature type="domain" description="Glycoside hydrolase family 5" evidence="9">
    <location>
        <begin position="76"/>
        <end position="402"/>
    </location>
</feature>
<dbReference type="PANTHER" id="PTHR31451:SF39">
    <property type="entry name" value="MANNAN ENDO-1,4-BETA-MANNOSIDASE 1"/>
    <property type="match status" value="1"/>
</dbReference>
<proteinExistence type="inferred from homology"/>
<dbReference type="GO" id="GO:0005576">
    <property type="term" value="C:extracellular region"/>
    <property type="evidence" value="ECO:0007669"/>
    <property type="project" value="UniProtKB-SubCell"/>
</dbReference>
<evidence type="ECO:0000256" key="3">
    <source>
        <dbReference type="ARBA" id="ARBA00005641"/>
    </source>
</evidence>
<dbReference type="AlphaFoldDB" id="A0A8T0GUE1"/>
<dbReference type="InterPro" id="IPR001547">
    <property type="entry name" value="Glyco_hydro_5"/>
</dbReference>
<keyword evidence="5" id="KW-0964">Secreted</keyword>
<keyword evidence="7" id="KW-0378">Hydrolase</keyword>
<sequence>MEIDLPGRGRRSRCFSLSVMNTLHLVMSALFLLAMRNATDALRPKYESAIPRLPHHRLQARVVHRRGLKATSGNGEFVKASGHQFTFGGKALYVNGANIYWLMNRATDESSRSAVREVLQEAAGVGVTVVRTWAFADGNDYHPLQLTPGVFDESVFQGLDYVVSEAKNNGIRMILSLVNNYGDYGGKPQYVAWANEKGGNLNSEDDFFSDATTRGWFKDYIKTVATRVNTITGVAYREEPAIFAWELMNEPRCSSDTTGNTVQAWLEEMAAYVKSVDENHMLTTGLEGFYSSTVSSDSVVQESSNPGSYATQYGVDFIRNHQVSGIDFASVHLYPDNWMPTSAESEKQEFVSKWIQTHVNDGAVTLKKPVLFGEFGKSRDVAGYTESVRVSTMTAMYDAIYNSGAEGGAGTGALVWHLITNTTTALADGFEIILSSDTNIASLMQKQSSRLSSLS</sequence>
<keyword evidence="6" id="KW-0732">Signal</keyword>
<reference evidence="10" key="1">
    <citation type="submission" date="2020-06" db="EMBL/GenBank/DDBJ databases">
        <title>WGS assembly of Ceratodon purpureus strain R40.</title>
        <authorList>
            <person name="Carey S.B."/>
            <person name="Jenkins J."/>
            <person name="Shu S."/>
            <person name="Lovell J.T."/>
            <person name="Sreedasyam A."/>
            <person name="Maumus F."/>
            <person name="Tiley G.P."/>
            <person name="Fernandez-Pozo N."/>
            <person name="Barry K."/>
            <person name="Chen C."/>
            <person name="Wang M."/>
            <person name="Lipzen A."/>
            <person name="Daum C."/>
            <person name="Saski C.A."/>
            <person name="Payton A.C."/>
            <person name="Mcbreen J.C."/>
            <person name="Conrad R.E."/>
            <person name="Kollar L.M."/>
            <person name="Olsson S."/>
            <person name="Huttunen S."/>
            <person name="Landis J.B."/>
            <person name="Wickett N.J."/>
            <person name="Johnson M.G."/>
            <person name="Rensing S.A."/>
            <person name="Grimwood J."/>
            <person name="Schmutz J."/>
            <person name="Mcdaniel S.F."/>
        </authorList>
    </citation>
    <scope>NUCLEOTIDE SEQUENCE</scope>
    <source>
        <strain evidence="10">R40</strain>
    </source>
</reference>
<dbReference type="PANTHER" id="PTHR31451">
    <property type="match status" value="1"/>
</dbReference>
<dbReference type="Proteomes" id="UP000822688">
    <property type="component" value="Chromosome 9"/>
</dbReference>
<comment type="caution">
    <text evidence="10">The sequence shown here is derived from an EMBL/GenBank/DDBJ whole genome shotgun (WGS) entry which is preliminary data.</text>
</comment>
<evidence type="ECO:0000256" key="7">
    <source>
        <dbReference type="ARBA" id="ARBA00022801"/>
    </source>
</evidence>
<protein>
    <recommendedName>
        <fullName evidence="4">mannan endo-1,4-beta-mannosidase</fullName>
        <ecNumber evidence="4">3.2.1.78</ecNumber>
    </recommendedName>
</protein>
<evidence type="ECO:0000256" key="4">
    <source>
        <dbReference type="ARBA" id="ARBA00012706"/>
    </source>
</evidence>
<organism evidence="10 11">
    <name type="scientific">Ceratodon purpureus</name>
    <name type="common">Fire moss</name>
    <name type="synonym">Dicranum purpureum</name>
    <dbReference type="NCBI Taxonomy" id="3225"/>
    <lineage>
        <taxon>Eukaryota</taxon>
        <taxon>Viridiplantae</taxon>
        <taxon>Streptophyta</taxon>
        <taxon>Embryophyta</taxon>
        <taxon>Bryophyta</taxon>
        <taxon>Bryophytina</taxon>
        <taxon>Bryopsida</taxon>
        <taxon>Dicranidae</taxon>
        <taxon>Pseudoditrichales</taxon>
        <taxon>Ditrichaceae</taxon>
        <taxon>Ceratodon</taxon>
    </lineage>
</organism>
<evidence type="ECO:0000313" key="11">
    <source>
        <dbReference type="Proteomes" id="UP000822688"/>
    </source>
</evidence>
<name>A0A8T0GUE1_CERPU</name>
<dbReference type="EMBL" id="CM026430">
    <property type="protein sequence ID" value="KAG0561764.1"/>
    <property type="molecule type" value="Genomic_DNA"/>
</dbReference>